<evidence type="ECO:0000313" key="5">
    <source>
        <dbReference type="Proteomes" id="UP001152759"/>
    </source>
</evidence>
<dbReference type="EMBL" id="OU963869">
    <property type="protein sequence ID" value="CAH0395071.1"/>
    <property type="molecule type" value="Genomic_DNA"/>
</dbReference>
<dbReference type="KEGG" id="btab:109043013"/>
<protein>
    <submittedName>
        <fullName evidence="4">Uncharacterized protein</fullName>
    </submittedName>
</protein>
<feature type="transmembrane region" description="Helical" evidence="3">
    <location>
        <begin position="279"/>
        <end position="302"/>
    </location>
</feature>
<reference evidence="4" key="1">
    <citation type="submission" date="2021-12" db="EMBL/GenBank/DDBJ databases">
        <authorList>
            <person name="King R."/>
        </authorList>
    </citation>
    <scope>NUCLEOTIDE SEQUENCE</scope>
</reference>
<dbReference type="InterPro" id="IPR032776">
    <property type="entry name" value="CECR6/TMEM121"/>
</dbReference>
<sequence length="359" mass="41380">MDRSVPPMIKAIVSKPIRNCFYFCCDMVLLGIIMTLQGACLNLYVMNEYPDETLPHFLFLGDFICVVLAMVGMRATYIYLQKSKEEESNGTPPDQSAFIYSPKKFLKKFPTSKLGVLPLSYMSWLVYILFLLVKIIIIYWSGLSLNLKTTDLLGPQTLKMTIAFTSITFMLFVEAHNWDFVSAERRAYVTTVCVKTGFEIFDSVDMLSLITDQQQEETTMLQRKERASHLPDSVLIPYENLIFTLVALNFILPFLSLYKLSLPDKQNQSNLSLMIPVHVLYHLLHLFFVDLPFLSVRVYAWIMFHTEISMFLMKNLLHIIISIRSIYPELRKMATQDKSSPPVNEQPARGNEFEDIALN</sequence>
<organism evidence="4 5">
    <name type="scientific">Bemisia tabaci</name>
    <name type="common">Sweetpotato whitefly</name>
    <name type="synonym">Aleurodes tabaci</name>
    <dbReference type="NCBI Taxonomy" id="7038"/>
    <lineage>
        <taxon>Eukaryota</taxon>
        <taxon>Metazoa</taxon>
        <taxon>Ecdysozoa</taxon>
        <taxon>Arthropoda</taxon>
        <taxon>Hexapoda</taxon>
        <taxon>Insecta</taxon>
        <taxon>Pterygota</taxon>
        <taxon>Neoptera</taxon>
        <taxon>Paraneoptera</taxon>
        <taxon>Hemiptera</taxon>
        <taxon>Sternorrhyncha</taxon>
        <taxon>Aleyrodoidea</taxon>
        <taxon>Aleyrodidae</taxon>
        <taxon>Aleyrodinae</taxon>
        <taxon>Bemisia</taxon>
    </lineage>
</organism>
<dbReference type="PANTHER" id="PTHR47399">
    <property type="entry name" value="TRANSMEMBRANE PROTEIN 121B"/>
    <property type="match status" value="1"/>
</dbReference>
<dbReference type="InterPro" id="IPR026624">
    <property type="entry name" value="CECR6"/>
</dbReference>
<feature type="transmembrane region" description="Helical" evidence="3">
    <location>
        <begin position="20"/>
        <end position="45"/>
    </location>
</feature>
<keyword evidence="3" id="KW-0812">Transmembrane</keyword>
<keyword evidence="3" id="KW-0472">Membrane</keyword>
<comment type="similarity">
    <text evidence="1">Belongs to the TMEM121 family.</text>
</comment>
<accession>A0A9P0AKH5</accession>
<dbReference type="Pfam" id="PF14997">
    <property type="entry name" value="CECR6_TMEM121"/>
    <property type="match status" value="1"/>
</dbReference>
<feature type="region of interest" description="Disordered" evidence="2">
    <location>
        <begin position="336"/>
        <end position="359"/>
    </location>
</feature>
<keyword evidence="5" id="KW-1185">Reference proteome</keyword>
<name>A0A9P0AKH5_BEMTA</name>
<feature type="transmembrane region" description="Helical" evidence="3">
    <location>
        <begin position="241"/>
        <end position="258"/>
    </location>
</feature>
<proteinExistence type="inferred from homology"/>
<evidence type="ECO:0000256" key="1">
    <source>
        <dbReference type="ARBA" id="ARBA00007711"/>
    </source>
</evidence>
<dbReference type="Proteomes" id="UP001152759">
    <property type="component" value="Chromosome 8"/>
</dbReference>
<dbReference type="AlphaFoldDB" id="A0A9P0AKH5"/>
<dbReference type="PANTHER" id="PTHR47399:SF1">
    <property type="entry name" value="TRANSMEMBRANE PROTEIN 121B"/>
    <property type="match status" value="1"/>
</dbReference>
<gene>
    <name evidence="4" type="ORF">BEMITA_LOCUS13301</name>
</gene>
<feature type="transmembrane region" description="Helical" evidence="3">
    <location>
        <begin position="114"/>
        <end position="140"/>
    </location>
</feature>
<evidence type="ECO:0000256" key="2">
    <source>
        <dbReference type="SAM" id="MobiDB-lite"/>
    </source>
</evidence>
<evidence type="ECO:0000313" key="4">
    <source>
        <dbReference type="EMBL" id="CAH0395071.1"/>
    </source>
</evidence>
<evidence type="ECO:0000256" key="3">
    <source>
        <dbReference type="SAM" id="Phobius"/>
    </source>
</evidence>
<feature type="transmembrane region" description="Helical" evidence="3">
    <location>
        <begin position="57"/>
        <end position="80"/>
    </location>
</feature>
<keyword evidence="3" id="KW-1133">Transmembrane helix</keyword>